<reference evidence="3" key="1">
    <citation type="submission" date="2015-08" db="EMBL/GenBank/DDBJ databases">
        <title>Fjat-14210 dsm16467.</title>
        <authorList>
            <person name="Liu B."/>
            <person name="Wang J."/>
            <person name="Zhu Y."/>
            <person name="Liu G."/>
            <person name="Chen Q."/>
            <person name="Chen Z."/>
            <person name="Lan J."/>
            <person name="Che J."/>
            <person name="Ge C."/>
            <person name="Shi H."/>
            <person name="Pan Z."/>
            <person name="Liu X."/>
        </authorList>
    </citation>
    <scope>NUCLEOTIDE SEQUENCE [LARGE SCALE GENOMIC DNA]</scope>
    <source>
        <strain evidence="3">DSM 16467</strain>
    </source>
</reference>
<feature type="transmembrane region" description="Helical" evidence="1">
    <location>
        <begin position="6"/>
        <end position="27"/>
    </location>
</feature>
<evidence type="ECO:0000313" key="3">
    <source>
        <dbReference type="Proteomes" id="UP000037558"/>
    </source>
</evidence>
<accession>A0A0M0LBV4</accession>
<keyword evidence="1" id="KW-1133">Transmembrane helix</keyword>
<comment type="caution">
    <text evidence="2">The sequence shown here is derived from an EMBL/GenBank/DDBJ whole genome shotgun (WGS) entry which is preliminary data.</text>
</comment>
<feature type="transmembrane region" description="Helical" evidence="1">
    <location>
        <begin position="39"/>
        <end position="61"/>
    </location>
</feature>
<gene>
    <name evidence="2" type="ORF">AMD01_04785</name>
</gene>
<dbReference type="AlphaFoldDB" id="A0A0M0LBV4"/>
<organism evidence="2 3">
    <name type="scientific">Priestia koreensis</name>
    <dbReference type="NCBI Taxonomy" id="284581"/>
    <lineage>
        <taxon>Bacteria</taxon>
        <taxon>Bacillati</taxon>
        <taxon>Bacillota</taxon>
        <taxon>Bacilli</taxon>
        <taxon>Bacillales</taxon>
        <taxon>Bacillaceae</taxon>
        <taxon>Priestia</taxon>
    </lineage>
</organism>
<evidence type="ECO:0000256" key="1">
    <source>
        <dbReference type="SAM" id="Phobius"/>
    </source>
</evidence>
<protein>
    <submittedName>
        <fullName evidence="2">Uncharacterized protein</fullName>
    </submittedName>
</protein>
<keyword evidence="1" id="KW-0812">Transmembrane</keyword>
<dbReference type="EMBL" id="LILC01000005">
    <property type="protein sequence ID" value="KOO48545.1"/>
    <property type="molecule type" value="Genomic_DNA"/>
</dbReference>
<dbReference type="RefSeq" id="WP_053400266.1">
    <property type="nucleotide sequence ID" value="NZ_JAUKEN010000003.1"/>
</dbReference>
<dbReference type="PATRIC" id="fig|284581.3.peg.213"/>
<keyword evidence="3" id="KW-1185">Reference proteome</keyword>
<evidence type="ECO:0000313" key="2">
    <source>
        <dbReference type="EMBL" id="KOO48545.1"/>
    </source>
</evidence>
<dbReference type="Proteomes" id="UP000037558">
    <property type="component" value="Unassembled WGS sequence"/>
</dbReference>
<dbReference type="OrthoDB" id="2939462at2"/>
<name>A0A0M0LBV4_9BACI</name>
<keyword evidence="1" id="KW-0472">Membrane</keyword>
<proteinExistence type="predicted"/>
<sequence length="65" mass="7316">MINLIQLALIVCISMSIILIYAAYWEAINICNQEEKEKVNGLSMITFSSLGLTFSLLASHFQSLY</sequence>